<organism evidence="1 2">
    <name type="scientific">Serratia surfactantfaciens</name>
    <dbReference type="NCBI Taxonomy" id="2741499"/>
    <lineage>
        <taxon>Bacteria</taxon>
        <taxon>Pseudomonadati</taxon>
        <taxon>Pseudomonadota</taxon>
        <taxon>Gammaproteobacteria</taxon>
        <taxon>Enterobacterales</taxon>
        <taxon>Yersiniaceae</taxon>
        <taxon>Serratia</taxon>
    </lineage>
</organism>
<gene>
    <name evidence="1" type="ORF">I5U16_20275</name>
</gene>
<reference evidence="1 2" key="1">
    <citation type="submission" date="2020-11" db="EMBL/GenBank/DDBJ databases">
        <title>Enhanced detection system for hospital associated transmission using whole genome sequencing surveillance.</title>
        <authorList>
            <person name="Harrison L.H."/>
            <person name="Van Tyne D."/>
            <person name="Marsh J.W."/>
            <person name="Griffith M.P."/>
            <person name="Snyder D.J."/>
            <person name="Cooper V.S."/>
            <person name="Mustapha M."/>
        </authorList>
    </citation>
    <scope>NUCLEOTIDE SEQUENCE [LARGE SCALE GENOMIC DNA]</scope>
    <source>
        <strain evidence="1 2">SER00227</strain>
    </source>
</reference>
<dbReference type="EMBL" id="JADUMB010000008">
    <property type="protein sequence ID" value="MBH1922485.1"/>
    <property type="molecule type" value="Genomic_DNA"/>
</dbReference>
<keyword evidence="2" id="KW-1185">Reference proteome</keyword>
<evidence type="ECO:0000313" key="1">
    <source>
        <dbReference type="EMBL" id="MBH1922485.1"/>
    </source>
</evidence>
<evidence type="ECO:0000313" key="2">
    <source>
        <dbReference type="Proteomes" id="UP000635335"/>
    </source>
</evidence>
<protein>
    <submittedName>
        <fullName evidence="1">Uncharacterized protein</fullName>
    </submittedName>
</protein>
<name>A0ABS0M6P4_9GAMM</name>
<accession>A0ABS0M6P4</accession>
<comment type="caution">
    <text evidence="1">The sequence shown here is derived from an EMBL/GenBank/DDBJ whole genome shotgun (WGS) entry which is preliminary data.</text>
</comment>
<dbReference type="RefSeq" id="WP_019452386.1">
    <property type="nucleotide sequence ID" value="NZ_CP016948.1"/>
</dbReference>
<dbReference type="Proteomes" id="UP000635335">
    <property type="component" value="Unassembled WGS sequence"/>
</dbReference>
<proteinExistence type="predicted"/>
<sequence>MINAALIPERDHASGGADKQAIKLAERLAEQTLGRMWQKRPAVGLRPENIKFTDNKKTDRCRH</sequence>